<feature type="transmembrane region" description="Helical" evidence="7">
    <location>
        <begin position="282"/>
        <end position="301"/>
    </location>
</feature>
<protein>
    <recommendedName>
        <fullName evidence="10">Lysophospholipid acyltransferase</fullName>
    </recommendedName>
</protein>
<organism evidence="8 9">
    <name type="scientific">Porphyra umbilicalis</name>
    <name type="common">Purple laver</name>
    <name type="synonym">Red alga</name>
    <dbReference type="NCBI Taxonomy" id="2786"/>
    <lineage>
        <taxon>Eukaryota</taxon>
        <taxon>Rhodophyta</taxon>
        <taxon>Bangiophyceae</taxon>
        <taxon>Bangiales</taxon>
        <taxon>Bangiaceae</taxon>
        <taxon>Porphyra</taxon>
    </lineage>
</organism>
<dbReference type="GO" id="GO:0016020">
    <property type="term" value="C:membrane"/>
    <property type="evidence" value="ECO:0007669"/>
    <property type="project" value="UniProtKB-SubCell"/>
</dbReference>
<feature type="transmembrane region" description="Helical" evidence="7">
    <location>
        <begin position="116"/>
        <end position="141"/>
    </location>
</feature>
<keyword evidence="6" id="KW-0012">Acyltransferase</keyword>
<feature type="transmembrane region" description="Helical" evidence="7">
    <location>
        <begin position="430"/>
        <end position="456"/>
    </location>
</feature>
<evidence type="ECO:0000256" key="3">
    <source>
        <dbReference type="ARBA" id="ARBA00022692"/>
    </source>
</evidence>
<dbReference type="PANTHER" id="PTHR13906">
    <property type="entry name" value="PORCUPINE"/>
    <property type="match status" value="1"/>
</dbReference>
<dbReference type="PANTHER" id="PTHR13906:SF4">
    <property type="entry name" value="LYSOPHOSPHOLIPID ACYLTRANSFERASE 6"/>
    <property type="match status" value="1"/>
</dbReference>
<keyword evidence="3 7" id="KW-0812">Transmembrane</keyword>
<dbReference type="EMBL" id="KV919114">
    <property type="protein sequence ID" value="OSX71688.1"/>
    <property type="molecule type" value="Genomic_DNA"/>
</dbReference>
<evidence type="ECO:0008006" key="10">
    <source>
        <dbReference type="Google" id="ProtNLM"/>
    </source>
</evidence>
<proteinExistence type="predicted"/>
<evidence type="ECO:0000313" key="8">
    <source>
        <dbReference type="EMBL" id="OSX71688.1"/>
    </source>
</evidence>
<dbReference type="InterPro" id="IPR004299">
    <property type="entry name" value="MBOAT_fam"/>
</dbReference>
<accession>A0A1X6NSX0</accession>
<sequence>MTATDAGLSVVDGLAARLADVTAPGTAAWARLAAAVDDNMQPAVLTEGVQSLSDASGVGTGEVKLFLCLLAAYPLALVWRKLPGATAKHLFSVTVGLWMLQFVIGYQWLHIVLSSLIVYTILLVGGPNARVVAATVAMLYLSGGHIYRQYTDFLGWTLDWTMQQMIVTQKLHALAFNYYDGSAGANPSPDQKARSVAKLPNPLEFFSFLLFPANVVIGPTFEVSDYLAFANGTLVAPLGVIPALSRLGQGLVLLVMHQVINAFYPTFALLGDKSFRESRNVFFRYAIIWLSLIGVRCKYYFGWKIAEGAACLAGLGYAGVDKTTGEPLWNRVENIDVIAYETSQSLRNASSNWNKTTNLWLRRYVYERVAPPSNLYVSYFVSAFWHGFYPGYYMFFLSVAVATSVHRNVRRCIRPRFLAADGKSDGPGKGAYDVASFIATTLTLNYFIMSFVMLSWELSFATFKSFHFAGHIAVAIGLLVFQLGLIRPPPKKLPAKTQ</sequence>
<keyword evidence="2" id="KW-0808">Transferase</keyword>
<dbReference type="GO" id="GO:0016746">
    <property type="term" value="F:acyltransferase activity"/>
    <property type="evidence" value="ECO:0007669"/>
    <property type="project" value="UniProtKB-KW"/>
</dbReference>
<gene>
    <name evidence="8" type="ORF">BU14_0510s0005</name>
</gene>
<dbReference type="AlphaFoldDB" id="A0A1X6NSX0"/>
<evidence type="ECO:0000256" key="7">
    <source>
        <dbReference type="SAM" id="Phobius"/>
    </source>
</evidence>
<feature type="transmembrane region" description="Helical" evidence="7">
    <location>
        <begin position="91"/>
        <end position="110"/>
    </location>
</feature>
<dbReference type="InterPro" id="IPR049941">
    <property type="entry name" value="LPLAT_7/PORCN-like"/>
</dbReference>
<evidence type="ECO:0000256" key="1">
    <source>
        <dbReference type="ARBA" id="ARBA00004141"/>
    </source>
</evidence>
<evidence type="ECO:0000256" key="4">
    <source>
        <dbReference type="ARBA" id="ARBA00022989"/>
    </source>
</evidence>
<feature type="transmembrane region" description="Helical" evidence="7">
    <location>
        <begin position="391"/>
        <end position="409"/>
    </location>
</feature>
<evidence type="ECO:0000256" key="6">
    <source>
        <dbReference type="ARBA" id="ARBA00023315"/>
    </source>
</evidence>
<dbReference type="OrthoDB" id="286734at2759"/>
<evidence type="ECO:0000313" key="9">
    <source>
        <dbReference type="Proteomes" id="UP000218209"/>
    </source>
</evidence>
<dbReference type="Proteomes" id="UP000218209">
    <property type="component" value="Unassembled WGS sequence"/>
</dbReference>
<reference evidence="8 9" key="1">
    <citation type="submission" date="2017-03" db="EMBL/GenBank/DDBJ databases">
        <title>WGS assembly of Porphyra umbilicalis.</title>
        <authorList>
            <person name="Brawley S.H."/>
            <person name="Blouin N.A."/>
            <person name="Ficko-Blean E."/>
            <person name="Wheeler G.L."/>
            <person name="Lohr M."/>
            <person name="Goodson H.V."/>
            <person name="Jenkins J.W."/>
            <person name="Blaby-Haas C.E."/>
            <person name="Helliwell K.E."/>
            <person name="Chan C."/>
            <person name="Marriage T."/>
            <person name="Bhattacharya D."/>
            <person name="Klein A.S."/>
            <person name="Badis Y."/>
            <person name="Brodie J."/>
            <person name="Cao Y."/>
            <person name="Collen J."/>
            <person name="Dittami S.M."/>
            <person name="Gachon C.M."/>
            <person name="Green B.R."/>
            <person name="Karpowicz S."/>
            <person name="Kim J.W."/>
            <person name="Kudahl U."/>
            <person name="Lin S."/>
            <person name="Michel G."/>
            <person name="Mittag M."/>
            <person name="Olson B.J."/>
            <person name="Pangilinan J."/>
            <person name="Peng Y."/>
            <person name="Qiu H."/>
            <person name="Shu S."/>
            <person name="Singer J.T."/>
            <person name="Smith A.G."/>
            <person name="Sprecher B.N."/>
            <person name="Wagner V."/>
            <person name="Wang W."/>
            <person name="Wang Z.-Y."/>
            <person name="Yan J."/>
            <person name="Yarish C."/>
            <person name="Zoeuner-Riek S."/>
            <person name="Zhuang Y."/>
            <person name="Zou Y."/>
            <person name="Lindquist E.A."/>
            <person name="Grimwood J."/>
            <person name="Barry K."/>
            <person name="Rokhsar D.S."/>
            <person name="Schmutz J."/>
            <person name="Stiller J.W."/>
            <person name="Grossman A.R."/>
            <person name="Prochnik S.E."/>
        </authorList>
    </citation>
    <scope>NUCLEOTIDE SEQUENCE [LARGE SCALE GENOMIC DNA]</scope>
    <source>
        <strain evidence="8">4086291</strain>
    </source>
</reference>
<keyword evidence="9" id="KW-1185">Reference proteome</keyword>
<keyword evidence="4 7" id="KW-1133">Transmembrane helix</keyword>
<keyword evidence="5 7" id="KW-0472">Membrane</keyword>
<dbReference type="Pfam" id="PF03062">
    <property type="entry name" value="MBOAT"/>
    <property type="match status" value="1"/>
</dbReference>
<name>A0A1X6NSX0_PORUM</name>
<feature type="transmembrane region" description="Helical" evidence="7">
    <location>
        <begin position="468"/>
        <end position="486"/>
    </location>
</feature>
<evidence type="ECO:0000256" key="2">
    <source>
        <dbReference type="ARBA" id="ARBA00022679"/>
    </source>
</evidence>
<evidence type="ECO:0000256" key="5">
    <source>
        <dbReference type="ARBA" id="ARBA00023136"/>
    </source>
</evidence>
<dbReference type="GO" id="GO:0030258">
    <property type="term" value="P:lipid modification"/>
    <property type="evidence" value="ECO:0007669"/>
    <property type="project" value="TreeGrafter"/>
</dbReference>
<comment type="subcellular location">
    <subcellularLocation>
        <location evidence="1">Membrane</location>
        <topology evidence="1">Multi-pass membrane protein</topology>
    </subcellularLocation>
</comment>